<evidence type="ECO:0000256" key="5">
    <source>
        <dbReference type="ARBA" id="ARBA00022989"/>
    </source>
</evidence>
<dbReference type="SMART" id="SM00086">
    <property type="entry name" value="PAC"/>
    <property type="match status" value="1"/>
</dbReference>
<dbReference type="SMART" id="SM00267">
    <property type="entry name" value="GGDEF"/>
    <property type="match status" value="1"/>
</dbReference>
<dbReference type="KEGG" id="ajp:AMJAP_0447"/>
<dbReference type="Proteomes" id="UP000595663">
    <property type="component" value="Chromosome"/>
</dbReference>
<dbReference type="InterPro" id="IPR007895">
    <property type="entry name" value="MASE1"/>
</dbReference>
<evidence type="ECO:0000256" key="1">
    <source>
        <dbReference type="ARBA" id="ARBA00001946"/>
    </source>
</evidence>
<dbReference type="FunFam" id="3.30.70.270:FF:000001">
    <property type="entry name" value="Diguanylate cyclase domain protein"/>
    <property type="match status" value="1"/>
</dbReference>
<evidence type="ECO:0000259" key="10">
    <source>
        <dbReference type="PROSITE" id="PS50839"/>
    </source>
</evidence>
<comment type="cofactor">
    <cofactor evidence="1">
        <name>Mg(2+)</name>
        <dbReference type="ChEBI" id="CHEBI:18420"/>
    </cofactor>
</comment>
<dbReference type="CDD" id="cd01949">
    <property type="entry name" value="GGDEF"/>
    <property type="match status" value="1"/>
</dbReference>
<accession>A0A7R6PBG4</accession>
<keyword evidence="4 7" id="KW-0812">Transmembrane</keyword>
<feature type="transmembrane region" description="Helical" evidence="7">
    <location>
        <begin position="97"/>
        <end position="122"/>
    </location>
</feature>
<dbReference type="InterPro" id="IPR001610">
    <property type="entry name" value="PAC"/>
</dbReference>
<organism evidence="13 14">
    <name type="scientific">Amphritea japonica ATCC BAA-1530</name>
    <dbReference type="NCBI Taxonomy" id="1278309"/>
    <lineage>
        <taxon>Bacteria</taxon>
        <taxon>Pseudomonadati</taxon>
        <taxon>Pseudomonadota</taxon>
        <taxon>Gammaproteobacteria</taxon>
        <taxon>Oceanospirillales</taxon>
        <taxon>Oceanospirillaceae</taxon>
        <taxon>Amphritea</taxon>
    </lineage>
</organism>
<dbReference type="GO" id="GO:0007165">
    <property type="term" value="P:signal transduction"/>
    <property type="evidence" value="ECO:0007669"/>
    <property type="project" value="UniProtKB-ARBA"/>
</dbReference>
<evidence type="ECO:0000259" key="8">
    <source>
        <dbReference type="PROSITE" id="PS50112"/>
    </source>
</evidence>
<name>A0A7R6PBG4_9GAMM</name>
<dbReference type="GO" id="GO:0005886">
    <property type="term" value="C:plasma membrane"/>
    <property type="evidence" value="ECO:0007669"/>
    <property type="project" value="UniProtKB-SubCell"/>
</dbReference>
<evidence type="ECO:0000313" key="13">
    <source>
        <dbReference type="EMBL" id="BBB25046.1"/>
    </source>
</evidence>
<dbReference type="Pfam" id="PF03924">
    <property type="entry name" value="CHASE"/>
    <property type="match status" value="1"/>
</dbReference>
<feature type="domain" description="PAC" evidence="9">
    <location>
        <begin position="623"/>
        <end position="677"/>
    </location>
</feature>
<dbReference type="PROSITE" id="PS50839">
    <property type="entry name" value="CHASE"/>
    <property type="match status" value="1"/>
</dbReference>
<dbReference type="InterPro" id="IPR000160">
    <property type="entry name" value="GGDEF_dom"/>
</dbReference>
<protein>
    <submittedName>
        <fullName evidence="13">Signal transduction protein</fullName>
    </submittedName>
</protein>
<gene>
    <name evidence="13" type="ORF">AMJAP_0447</name>
</gene>
<feature type="transmembrane region" description="Helical" evidence="7">
    <location>
        <begin position="20"/>
        <end position="42"/>
    </location>
</feature>
<dbReference type="InterPro" id="IPR000700">
    <property type="entry name" value="PAS-assoc_C"/>
</dbReference>
<evidence type="ECO:0000256" key="3">
    <source>
        <dbReference type="ARBA" id="ARBA00022475"/>
    </source>
</evidence>
<feature type="transmembrane region" description="Helical" evidence="7">
    <location>
        <begin position="206"/>
        <end position="225"/>
    </location>
</feature>
<dbReference type="CDD" id="cd00130">
    <property type="entry name" value="PAS"/>
    <property type="match status" value="1"/>
</dbReference>
<dbReference type="Pfam" id="PF00990">
    <property type="entry name" value="GGDEF"/>
    <property type="match status" value="1"/>
</dbReference>
<dbReference type="EMBL" id="AP014545">
    <property type="protein sequence ID" value="BBB25046.1"/>
    <property type="molecule type" value="Genomic_DNA"/>
</dbReference>
<dbReference type="OrthoDB" id="8553030at2"/>
<dbReference type="InterPro" id="IPR035965">
    <property type="entry name" value="PAS-like_dom_sf"/>
</dbReference>
<dbReference type="RefSeq" id="WP_019620775.1">
    <property type="nucleotide sequence ID" value="NZ_AP014545.1"/>
</dbReference>
<dbReference type="SUPFAM" id="SSF141868">
    <property type="entry name" value="EAL domain-like"/>
    <property type="match status" value="1"/>
</dbReference>
<dbReference type="GO" id="GO:0003824">
    <property type="term" value="F:catalytic activity"/>
    <property type="evidence" value="ECO:0007669"/>
    <property type="project" value="UniProtKB-ARBA"/>
</dbReference>
<sequence>MSPKLPAHIASKNVFLEGFYTHLLPGLAYLALAHFSITWLSIQPSEASAVWPAAGVSITAILLRGYRACFGLFAALMMLYANSWLDPESAVSLVRSLLLMFLLSIAAVLQAAGAVWLVRRLLGGFPSLIDDKEIALFLLIIGPLASFVASLLATTSFLLFGIIGWGDYLVSWVTWWVGDTIGAIVMVPMLLALFASKQSTLYTRRLAVGLPMGGVLVVIIALFIVTKNHESQQRTVQFNRQAEMLHTHFEERLNAGVEVLHSLRSFFISSVNVNNAEFSAFTQHTLSRYPEIQALEWIPRLPHSARAKYEANHSGVARKIIERDVDGFFQAAVQRQFYYPVTYIEPYVGNERALGFNVASHPVASNAVSIARQTDGIAFTAPVRLVQESGEQRGVVAYLQVNHGGVDYGLSSEGLVAAVYRMGDFLNSVLESREGLASHINIELLDITESEELIFSSADPAASTYNMLARSAEYVIGGRTYQFNYTTKPEFYLSFIQWSSWIILLAGMVFTALLGGWLLSLTGRTLRVRQLVGEKTASLQYEIEERRRAEQELRKVSKAVEFSPNMVLITRTDGEIEYSSPKFTEETGFSAEDVIGQNIEILHYERTGETSYQDVWPELSNKQVWRGEIVNRKKSGDFYWAQVSIAPIYNLEDELTHYVVTLQDITENRLISEQISYQASHDQLTALVNRREFEVRLDTLLKTQCRPGVSHAFCFLDLDQFKVVNDTSGHVAGDELLRQVAALLQERVRSNDTLARLGGDEFGILLHNCPMDKAWVVAEGVRDTIAQFKFCWEQQVFSIGVSIGVVEINEHSAGMTEIMKHADSACYTAKDSGRNRVHLYSVGNEMLAQREGEMKWVSEINSALDENRFVLYGQLIVPLQNSQLKPDVEILLRMKSRDGTIVPPGAFLPAAERYQLSGQIDQWVVEHAFAWLERNFTQFSQYFGCCAINLSGGSLGDPSLKQAIITHLDDSSLLPYKVKFEITETSAIANLSEAQRFINALKAYGCQFSLDDFGSGLSSFAYLKNLPVDNLKIDGQFVKGILDDQLDLAMVKSINDIGQVMGKTTIAEFVENDEITALLREIGVDYGQGYGLGLPEPLDLLLQQVSGEDDR</sequence>
<dbReference type="Gene3D" id="3.30.450.350">
    <property type="entry name" value="CHASE domain"/>
    <property type="match status" value="1"/>
</dbReference>
<reference evidence="13 14" key="1">
    <citation type="journal article" date="2008" name="Int. J. Syst. Evol. Microbiol.">
        <title>Amphritea japonica sp. nov. and Amphritea balenae sp. nov., isolated from the sediment adjacent to sperm whale carcasses off Kagoshima, Japan.</title>
        <authorList>
            <person name="Miyazaki M."/>
            <person name="Nogi Y."/>
            <person name="Fujiwara Y."/>
            <person name="Kawato M."/>
            <person name="Nagahama T."/>
            <person name="Kubokawa K."/>
            <person name="Horikoshi K."/>
        </authorList>
    </citation>
    <scope>NUCLEOTIDE SEQUENCE [LARGE SCALE GENOMIC DNA]</scope>
    <source>
        <strain evidence="13 14">ATCC BAA-1530</strain>
    </source>
</reference>
<dbReference type="SUPFAM" id="SSF55073">
    <property type="entry name" value="Nucleotide cyclase"/>
    <property type="match status" value="1"/>
</dbReference>
<dbReference type="InterPro" id="IPR029787">
    <property type="entry name" value="Nucleotide_cyclase"/>
</dbReference>
<evidence type="ECO:0000313" key="14">
    <source>
        <dbReference type="Proteomes" id="UP000595663"/>
    </source>
</evidence>
<dbReference type="Pfam" id="PF00563">
    <property type="entry name" value="EAL"/>
    <property type="match status" value="1"/>
</dbReference>
<dbReference type="InterPro" id="IPR001633">
    <property type="entry name" value="EAL_dom"/>
</dbReference>
<evidence type="ECO:0000256" key="7">
    <source>
        <dbReference type="SAM" id="Phobius"/>
    </source>
</evidence>
<dbReference type="InterPro" id="IPR035919">
    <property type="entry name" value="EAL_sf"/>
</dbReference>
<dbReference type="InterPro" id="IPR052155">
    <property type="entry name" value="Biofilm_reg_signaling"/>
</dbReference>
<feature type="domain" description="GGDEF" evidence="12">
    <location>
        <begin position="709"/>
        <end position="842"/>
    </location>
</feature>
<evidence type="ECO:0000259" key="11">
    <source>
        <dbReference type="PROSITE" id="PS50883"/>
    </source>
</evidence>
<keyword evidence="6 7" id="KW-0472">Membrane</keyword>
<evidence type="ECO:0000256" key="6">
    <source>
        <dbReference type="ARBA" id="ARBA00023136"/>
    </source>
</evidence>
<feature type="transmembrane region" description="Helical" evidence="7">
    <location>
        <begin position="175"/>
        <end position="194"/>
    </location>
</feature>
<comment type="subcellular location">
    <subcellularLocation>
        <location evidence="2">Cell membrane</location>
        <topology evidence="2">Multi-pass membrane protein</topology>
    </subcellularLocation>
</comment>
<dbReference type="PROSITE" id="PS50883">
    <property type="entry name" value="EAL"/>
    <property type="match status" value="1"/>
</dbReference>
<dbReference type="PROSITE" id="PS50887">
    <property type="entry name" value="GGDEF"/>
    <property type="match status" value="1"/>
</dbReference>
<dbReference type="Pfam" id="PF13426">
    <property type="entry name" value="PAS_9"/>
    <property type="match status" value="1"/>
</dbReference>
<dbReference type="InterPro" id="IPR043128">
    <property type="entry name" value="Rev_trsase/Diguanyl_cyclase"/>
</dbReference>
<keyword evidence="3" id="KW-1003">Cell membrane</keyword>
<proteinExistence type="predicted"/>
<evidence type="ECO:0000259" key="9">
    <source>
        <dbReference type="PROSITE" id="PS50113"/>
    </source>
</evidence>
<feature type="transmembrane region" description="Helical" evidence="7">
    <location>
        <begin position="134"/>
        <end position="163"/>
    </location>
</feature>
<dbReference type="CDD" id="cd01948">
    <property type="entry name" value="EAL"/>
    <property type="match status" value="1"/>
</dbReference>
<feature type="domain" description="EAL" evidence="11">
    <location>
        <begin position="853"/>
        <end position="1109"/>
    </location>
</feature>
<dbReference type="InterPro" id="IPR000014">
    <property type="entry name" value="PAS"/>
</dbReference>
<dbReference type="SMART" id="SM00052">
    <property type="entry name" value="EAL"/>
    <property type="match status" value="1"/>
</dbReference>
<evidence type="ECO:0000259" key="12">
    <source>
        <dbReference type="PROSITE" id="PS50887"/>
    </source>
</evidence>
<dbReference type="NCBIfam" id="TIGR00254">
    <property type="entry name" value="GGDEF"/>
    <property type="match status" value="1"/>
</dbReference>
<dbReference type="Gene3D" id="3.20.20.450">
    <property type="entry name" value="EAL domain"/>
    <property type="match status" value="1"/>
</dbReference>
<dbReference type="PANTHER" id="PTHR44757">
    <property type="entry name" value="DIGUANYLATE CYCLASE DGCP"/>
    <property type="match status" value="1"/>
</dbReference>
<evidence type="ECO:0000256" key="4">
    <source>
        <dbReference type="ARBA" id="ARBA00022692"/>
    </source>
</evidence>
<feature type="domain" description="PAS" evidence="8">
    <location>
        <begin position="552"/>
        <end position="605"/>
    </location>
</feature>
<feature type="transmembrane region" description="Helical" evidence="7">
    <location>
        <begin position="49"/>
        <end position="77"/>
    </location>
</feature>
<evidence type="ECO:0000256" key="2">
    <source>
        <dbReference type="ARBA" id="ARBA00004651"/>
    </source>
</evidence>
<feature type="domain" description="CHASE" evidence="10">
    <location>
        <begin position="269"/>
        <end position="484"/>
    </location>
</feature>
<dbReference type="InterPro" id="IPR042240">
    <property type="entry name" value="CHASE_sf"/>
</dbReference>
<dbReference type="PANTHER" id="PTHR44757:SF4">
    <property type="entry name" value="DIGUANYLATE CYCLASE DGCE-RELATED"/>
    <property type="match status" value="1"/>
</dbReference>
<dbReference type="SUPFAM" id="SSF55785">
    <property type="entry name" value="PYP-like sensor domain (PAS domain)"/>
    <property type="match status" value="1"/>
</dbReference>
<dbReference type="SMART" id="SM01079">
    <property type="entry name" value="CHASE"/>
    <property type="match status" value="1"/>
</dbReference>
<keyword evidence="14" id="KW-1185">Reference proteome</keyword>
<dbReference type="Pfam" id="PF05231">
    <property type="entry name" value="MASE1"/>
    <property type="match status" value="1"/>
</dbReference>
<dbReference type="PROSITE" id="PS50112">
    <property type="entry name" value="PAS"/>
    <property type="match status" value="1"/>
</dbReference>
<dbReference type="Gene3D" id="3.30.70.270">
    <property type="match status" value="1"/>
</dbReference>
<dbReference type="PROSITE" id="PS50113">
    <property type="entry name" value="PAC"/>
    <property type="match status" value="1"/>
</dbReference>
<dbReference type="AlphaFoldDB" id="A0A7R6PBG4"/>
<dbReference type="NCBIfam" id="TIGR00229">
    <property type="entry name" value="sensory_box"/>
    <property type="match status" value="1"/>
</dbReference>
<keyword evidence="5 7" id="KW-1133">Transmembrane helix</keyword>
<dbReference type="Gene3D" id="3.30.450.20">
    <property type="entry name" value="PAS domain"/>
    <property type="match status" value="1"/>
</dbReference>
<dbReference type="InterPro" id="IPR006189">
    <property type="entry name" value="CHASE_dom"/>
</dbReference>